<dbReference type="PANTHER" id="PTHR36174:SF1">
    <property type="entry name" value="LIPID II:GLYCINE GLYCYLTRANSFERASE"/>
    <property type="match status" value="1"/>
</dbReference>
<gene>
    <name evidence="2" type="ORF">C7H52_13100</name>
</gene>
<keyword evidence="3" id="KW-1185">Reference proteome</keyword>
<keyword evidence="2" id="KW-0808">Transferase</keyword>
<organism evidence="2 3">
    <name type="scientific">Aurantibacter aestuarii</name>
    <dbReference type="NCBI Taxonomy" id="1266046"/>
    <lineage>
        <taxon>Bacteria</taxon>
        <taxon>Pseudomonadati</taxon>
        <taxon>Bacteroidota</taxon>
        <taxon>Flavobacteriia</taxon>
        <taxon>Flavobacteriales</taxon>
        <taxon>Flavobacteriaceae</taxon>
        <taxon>Aurantibacter</taxon>
    </lineage>
</organism>
<name>A0A2T1N4W8_9FLAO</name>
<dbReference type="Pfam" id="PF13480">
    <property type="entry name" value="Acetyltransf_6"/>
    <property type="match status" value="1"/>
</dbReference>
<sequence>MYTVKTYTTSNQLAWDYFIRKAKNSTFLFERGFMDYHKHRFQDNSLMIFKNTQVVAVLPANKLDNTIFSHQGLTYGGLVYSEKLKMEQVLDLYKSILKYLSEKGIDKVVIKELPYIYQKFPNDDFKYIAFILKAKLLKRDALSVIDYSSTFKIASNRKEGLKKAEENQLVLKEENDFQGFWNLILEPNLLKKYKTAPVHSLEEIQHLKHKFPKNIRQFNVYKHDEIVAGTTIFETEHVAHCQYISANTEKNKLGSLDFLHYKLITDVFKHKAYYDFGISNENSGRQLNKGLLFWKEGFGARTVTQDVYEIETSQVNLIDEVLI</sequence>
<accession>A0A2T1N4W8</accession>
<feature type="domain" description="BioF2-like acetyltransferase" evidence="1">
    <location>
        <begin position="196"/>
        <end position="281"/>
    </location>
</feature>
<evidence type="ECO:0000313" key="2">
    <source>
        <dbReference type="EMBL" id="PSG86080.1"/>
    </source>
</evidence>
<dbReference type="InterPro" id="IPR050644">
    <property type="entry name" value="PG_Glycine_Bridge_Synth"/>
</dbReference>
<dbReference type="Proteomes" id="UP000238426">
    <property type="component" value="Unassembled WGS sequence"/>
</dbReference>
<dbReference type="PANTHER" id="PTHR36174">
    <property type="entry name" value="LIPID II:GLYCINE GLYCYLTRANSFERASE"/>
    <property type="match status" value="1"/>
</dbReference>
<comment type="caution">
    <text evidence="2">The sequence shown here is derived from an EMBL/GenBank/DDBJ whole genome shotgun (WGS) entry which is preliminary data.</text>
</comment>
<dbReference type="AlphaFoldDB" id="A0A2T1N4W8"/>
<dbReference type="EMBL" id="PXOQ01000019">
    <property type="protein sequence ID" value="PSG86080.1"/>
    <property type="molecule type" value="Genomic_DNA"/>
</dbReference>
<evidence type="ECO:0000313" key="3">
    <source>
        <dbReference type="Proteomes" id="UP000238426"/>
    </source>
</evidence>
<reference evidence="2 3" key="1">
    <citation type="submission" date="2018-03" db="EMBL/GenBank/DDBJ databases">
        <title>Mesoflavibacter sp. HG37 and Mesoflavibacter sp. HG96 sp.nov., two marine bacteria isolated from seawater of Western Pacific Ocean.</title>
        <authorList>
            <person name="Cheng H."/>
            <person name="Wu Y.-H."/>
            <person name="Guo L.-L."/>
            <person name="Xu X.-W."/>
        </authorList>
    </citation>
    <scope>NUCLEOTIDE SEQUENCE [LARGE SCALE GENOMIC DNA]</scope>
    <source>
        <strain evidence="2 3">KCTC 32269</strain>
    </source>
</reference>
<dbReference type="OrthoDB" id="9808687at2"/>
<dbReference type="Gene3D" id="3.40.630.30">
    <property type="match status" value="1"/>
</dbReference>
<dbReference type="SUPFAM" id="SSF55729">
    <property type="entry name" value="Acyl-CoA N-acyltransferases (Nat)"/>
    <property type="match status" value="1"/>
</dbReference>
<protein>
    <submittedName>
        <fullName evidence="2">GNAT family N-acetyltransferase</fullName>
    </submittedName>
</protein>
<dbReference type="GO" id="GO:0016740">
    <property type="term" value="F:transferase activity"/>
    <property type="evidence" value="ECO:0007669"/>
    <property type="project" value="UniProtKB-KW"/>
</dbReference>
<proteinExistence type="predicted"/>
<evidence type="ECO:0000259" key="1">
    <source>
        <dbReference type="Pfam" id="PF13480"/>
    </source>
</evidence>
<dbReference type="InterPro" id="IPR016181">
    <property type="entry name" value="Acyl_CoA_acyltransferase"/>
</dbReference>
<dbReference type="InterPro" id="IPR038740">
    <property type="entry name" value="BioF2-like_GNAT_dom"/>
</dbReference>